<evidence type="ECO:0000313" key="4">
    <source>
        <dbReference type="Proteomes" id="UP000273083"/>
    </source>
</evidence>
<dbReference type="InterPro" id="IPR025328">
    <property type="entry name" value="DUF4234"/>
</dbReference>
<dbReference type="EMBL" id="RJVG01000007">
    <property type="protein sequence ID" value="ROR27192.1"/>
    <property type="molecule type" value="Genomic_DNA"/>
</dbReference>
<accession>A0A3N1XQ20</accession>
<reference evidence="3 4" key="1">
    <citation type="submission" date="2018-11" db="EMBL/GenBank/DDBJ databases">
        <title>Genomic Encyclopedia of Type Strains, Phase IV (KMG-IV): sequencing the most valuable type-strain genomes for metagenomic binning, comparative biology and taxonomic classification.</title>
        <authorList>
            <person name="Goeker M."/>
        </authorList>
    </citation>
    <scope>NUCLEOTIDE SEQUENCE [LARGE SCALE GENOMIC DNA]</scope>
    <source>
        <strain evidence="3 4">DSM 26537</strain>
    </source>
</reference>
<dbReference type="AlphaFoldDB" id="A0A3N1XQ20"/>
<keyword evidence="1" id="KW-0472">Membrane</keyword>
<evidence type="ECO:0000256" key="1">
    <source>
        <dbReference type="SAM" id="Phobius"/>
    </source>
</evidence>
<name>A0A3N1XQ20_9FIRM</name>
<dbReference type="RefSeq" id="WP_123609888.1">
    <property type="nucleotide sequence ID" value="NZ_RJVG01000007.1"/>
</dbReference>
<evidence type="ECO:0000259" key="2">
    <source>
        <dbReference type="Pfam" id="PF14018"/>
    </source>
</evidence>
<proteinExistence type="predicted"/>
<dbReference type="Proteomes" id="UP000273083">
    <property type="component" value="Unassembled WGS sequence"/>
</dbReference>
<dbReference type="OrthoDB" id="192868at2"/>
<gene>
    <name evidence="3" type="ORF">EDD66_107106</name>
</gene>
<organism evidence="3 4">
    <name type="scientific">Mobilisporobacter senegalensis</name>
    <dbReference type="NCBI Taxonomy" id="1329262"/>
    <lineage>
        <taxon>Bacteria</taxon>
        <taxon>Bacillati</taxon>
        <taxon>Bacillota</taxon>
        <taxon>Clostridia</taxon>
        <taxon>Lachnospirales</taxon>
        <taxon>Lachnospiraceae</taxon>
        <taxon>Mobilisporobacter</taxon>
    </lineage>
</organism>
<feature type="transmembrane region" description="Helical" evidence="1">
    <location>
        <begin position="39"/>
        <end position="63"/>
    </location>
</feature>
<feature type="transmembrane region" description="Helical" evidence="1">
    <location>
        <begin position="86"/>
        <end position="104"/>
    </location>
</feature>
<dbReference type="Pfam" id="PF14018">
    <property type="entry name" value="DUF4234"/>
    <property type="match status" value="1"/>
</dbReference>
<feature type="transmembrane region" description="Helical" evidence="1">
    <location>
        <begin position="6"/>
        <end position="27"/>
    </location>
</feature>
<protein>
    <submittedName>
        <fullName evidence="3">Uncharacterized protein DUF4234</fullName>
    </submittedName>
</protein>
<evidence type="ECO:0000313" key="3">
    <source>
        <dbReference type="EMBL" id="ROR27192.1"/>
    </source>
</evidence>
<comment type="caution">
    <text evidence="3">The sequence shown here is derived from an EMBL/GenBank/DDBJ whole genome shotgun (WGS) entry which is preliminary data.</text>
</comment>
<keyword evidence="1" id="KW-1133">Transmembrane helix</keyword>
<sequence>MKQRDIAISVILSIITCGIYGIYWMIVLTDDIAKASDDYSVSGGMAFLLSLITCGIYSIYWAYKMGQNITIAKQKRGMDTNGQDMSIIYLLLQVFGLGIVNYCLMQSELNKMDL</sequence>
<keyword evidence="1" id="KW-0812">Transmembrane</keyword>
<keyword evidence="4" id="KW-1185">Reference proteome</keyword>
<feature type="domain" description="DUF4234" evidence="2">
    <location>
        <begin position="4"/>
        <end position="69"/>
    </location>
</feature>